<proteinExistence type="predicted"/>
<reference evidence="2 3" key="1">
    <citation type="submission" date="2021-06" db="EMBL/GenBank/DDBJ databases">
        <authorList>
            <person name="Palmer J.M."/>
        </authorList>
    </citation>
    <scope>NUCLEOTIDE SEQUENCE [LARGE SCALE GENOMIC DNA]</scope>
    <source>
        <strain evidence="2 3">MEX-2019</strain>
        <tissue evidence="2">Muscle</tissue>
    </source>
</reference>
<organism evidence="2 3">
    <name type="scientific">Crenichthys baileyi</name>
    <name type="common">White River springfish</name>
    <dbReference type="NCBI Taxonomy" id="28760"/>
    <lineage>
        <taxon>Eukaryota</taxon>
        <taxon>Metazoa</taxon>
        <taxon>Chordata</taxon>
        <taxon>Craniata</taxon>
        <taxon>Vertebrata</taxon>
        <taxon>Euteleostomi</taxon>
        <taxon>Actinopterygii</taxon>
        <taxon>Neopterygii</taxon>
        <taxon>Teleostei</taxon>
        <taxon>Neoteleostei</taxon>
        <taxon>Acanthomorphata</taxon>
        <taxon>Ovalentaria</taxon>
        <taxon>Atherinomorphae</taxon>
        <taxon>Cyprinodontiformes</taxon>
        <taxon>Goodeidae</taxon>
        <taxon>Crenichthys</taxon>
    </lineage>
</organism>
<evidence type="ECO:0000256" key="1">
    <source>
        <dbReference type="SAM" id="MobiDB-lite"/>
    </source>
</evidence>
<dbReference type="Proteomes" id="UP001311232">
    <property type="component" value="Unassembled WGS sequence"/>
</dbReference>
<evidence type="ECO:0000313" key="2">
    <source>
        <dbReference type="EMBL" id="KAK5598741.1"/>
    </source>
</evidence>
<protein>
    <submittedName>
        <fullName evidence="2">Uncharacterized protein</fullName>
    </submittedName>
</protein>
<feature type="region of interest" description="Disordered" evidence="1">
    <location>
        <begin position="89"/>
        <end position="108"/>
    </location>
</feature>
<evidence type="ECO:0000313" key="3">
    <source>
        <dbReference type="Proteomes" id="UP001311232"/>
    </source>
</evidence>
<sequence>MVTATASRTNNNGLELDTPALEDWGVQLQLRHSAAPNRVSATIDNLDLSKHPVSGCCIGRNLPPTEDLQNREEEPSEHTLPAVLSTCRPRITGRGNTAAQRHPVDKSI</sequence>
<comment type="caution">
    <text evidence="2">The sequence shown here is derived from an EMBL/GenBank/DDBJ whole genome shotgun (WGS) entry which is preliminary data.</text>
</comment>
<gene>
    <name evidence="2" type="ORF">CRENBAI_005281</name>
</gene>
<keyword evidence="3" id="KW-1185">Reference proteome</keyword>
<name>A0AAV9QMN7_9TELE</name>
<dbReference type="AlphaFoldDB" id="A0AAV9QMN7"/>
<dbReference type="EMBL" id="JAHHUM010003015">
    <property type="protein sequence ID" value="KAK5598741.1"/>
    <property type="molecule type" value="Genomic_DNA"/>
</dbReference>
<accession>A0AAV9QMN7</accession>